<evidence type="ECO:0000313" key="2">
    <source>
        <dbReference type="EMBL" id="CAF1910188.1"/>
    </source>
</evidence>
<feature type="non-terminal residue" evidence="2">
    <location>
        <position position="1"/>
    </location>
</feature>
<organism evidence="2">
    <name type="scientific">Brassica napus</name>
    <name type="common">Rape</name>
    <dbReference type="NCBI Taxonomy" id="3708"/>
    <lineage>
        <taxon>Eukaryota</taxon>
        <taxon>Viridiplantae</taxon>
        <taxon>Streptophyta</taxon>
        <taxon>Embryophyta</taxon>
        <taxon>Tracheophyta</taxon>
        <taxon>Spermatophyta</taxon>
        <taxon>Magnoliopsida</taxon>
        <taxon>eudicotyledons</taxon>
        <taxon>Gunneridae</taxon>
        <taxon>Pentapetalae</taxon>
        <taxon>rosids</taxon>
        <taxon>malvids</taxon>
        <taxon>Brassicales</taxon>
        <taxon>Brassicaceae</taxon>
        <taxon>Brassiceae</taxon>
        <taxon>Brassica</taxon>
    </lineage>
</organism>
<feature type="compositionally biased region" description="Polar residues" evidence="1">
    <location>
        <begin position="79"/>
        <end position="114"/>
    </location>
</feature>
<sequence>MLTIGGVDDGKGGGNDDPDEDVKVDVKYFHPYYQTSATQRNVSGNYQREKSTDLPKQPPNTFHERVDRHRRSFGERVSTKQTRNSPLEKTTVGMETSNQTWKSKPVQERTQSYASPPYSRNRENSSRQGIRGKDLFPQRSLGQWRPRLVS</sequence>
<reference evidence="2" key="1">
    <citation type="submission" date="2021-01" db="EMBL/GenBank/DDBJ databases">
        <authorList>
            <consortium name="Genoscope - CEA"/>
            <person name="William W."/>
        </authorList>
    </citation>
    <scope>NUCLEOTIDE SEQUENCE</scope>
</reference>
<feature type="compositionally biased region" description="Polar residues" evidence="1">
    <location>
        <begin position="33"/>
        <end position="46"/>
    </location>
</feature>
<protein>
    <submittedName>
        <fullName evidence="2">(rape) hypothetical protein</fullName>
    </submittedName>
</protein>
<dbReference type="Proteomes" id="UP001295469">
    <property type="component" value="Chromosome C02"/>
</dbReference>
<feature type="compositionally biased region" description="Basic and acidic residues" evidence="1">
    <location>
        <begin position="120"/>
        <end position="136"/>
    </location>
</feature>
<accession>A0A816KBT2</accession>
<dbReference type="AlphaFoldDB" id="A0A816KBT2"/>
<evidence type="ECO:0000256" key="1">
    <source>
        <dbReference type="SAM" id="MobiDB-lite"/>
    </source>
</evidence>
<gene>
    <name evidence="2" type="ORF">DARMORV10_C02P30810.1</name>
</gene>
<proteinExistence type="predicted"/>
<feature type="compositionally biased region" description="Basic and acidic residues" evidence="1">
    <location>
        <begin position="62"/>
        <end position="78"/>
    </location>
</feature>
<name>A0A816KBT2_BRANA</name>
<feature type="region of interest" description="Disordered" evidence="1">
    <location>
        <begin position="1"/>
        <end position="150"/>
    </location>
</feature>
<dbReference type="EMBL" id="HG994366">
    <property type="protein sequence ID" value="CAF1910188.1"/>
    <property type="molecule type" value="Genomic_DNA"/>
</dbReference>